<accession>A0A642V7W0</accession>
<sequence>MVFWGHVPRPPGLASLEAMDNVQFFLFDEASQSHGGAGGWPPAKLTQKWFSGGTPPDPQGSLRSRLWVVFEEASQSYGGAGGWPPANLTSSYDSEEHRASYSTGNTTPEHDHAAAADKSQQEQGQEGPDVALFVKTDCYTRKRPTATGLASIRTALTHNNHNNNNNNNGHHSSGASSSSASISSLPESPTSTVVVVNDRSRIQTPASASASVASSVEIGAQVPFAPSNPNPDRPTPLFKSHSELVLPTRATTGGTATRTATEQQRAYKPAQAIIASPTTTTTAGTGGAPAPAPQNDYSMNQFPYIGASEETRRYNYSVPSSPTSSGYTSPIPRQIKEPKTPLYVPA</sequence>
<feature type="non-terminal residue" evidence="2">
    <location>
        <position position="1"/>
    </location>
</feature>
<comment type="caution">
    <text evidence="2">The sequence shown here is derived from an EMBL/GenBank/DDBJ whole genome shotgun (WGS) entry which is preliminary data.</text>
</comment>
<name>A0A642V7W0_9ASCO</name>
<proteinExistence type="predicted"/>
<feature type="region of interest" description="Disordered" evidence="1">
    <location>
        <begin position="315"/>
        <end position="346"/>
    </location>
</feature>
<protein>
    <submittedName>
        <fullName evidence="2">Uncharacterized protein</fullName>
    </submittedName>
</protein>
<gene>
    <name evidence="2" type="ORF">TRICI_001996</name>
</gene>
<dbReference type="EMBL" id="SWFS01000135">
    <property type="protein sequence ID" value="KAA8915853.1"/>
    <property type="molecule type" value="Genomic_DNA"/>
</dbReference>
<evidence type="ECO:0000313" key="3">
    <source>
        <dbReference type="Proteomes" id="UP000761534"/>
    </source>
</evidence>
<feature type="compositionally biased region" description="Low complexity" evidence="1">
    <location>
        <begin position="158"/>
        <end position="184"/>
    </location>
</feature>
<feature type="compositionally biased region" description="Low complexity" evidence="1">
    <location>
        <begin position="248"/>
        <end position="261"/>
    </location>
</feature>
<feature type="region of interest" description="Disordered" evidence="1">
    <location>
        <begin position="223"/>
        <end position="300"/>
    </location>
</feature>
<evidence type="ECO:0000256" key="1">
    <source>
        <dbReference type="SAM" id="MobiDB-lite"/>
    </source>
</evidence>
<feature type="region of interest" description="Disordered" evidence="1">
    <location>
        <begin position="76"/>
        <end position="128"/>
    </location>
</feature>
<dbReference type="AlphaFoldDB" id="A0A642V7W0"/>
<keyword evidence="3" id="KW-1185">Reference proteome</keyword>
<organism evidence="2 3">
    <name type="scientific">Trichomonascus ciferrii</name>
    <dbReference type="NCBI Taxonomy" id="44093"/>
    <lineage>
        <taxon>Eukaryota</taxon>
        <taxon>Fungi</taxon>
        <taxon>Dikarya</taxon>
        <taxon>Ascomycota</taxon>
        <taxon>Saccharomycotina</taxon>
        <taxon>Dipodascomycetes</taxon>
        <taxon>Dipodascales</taxon>
        <taxon>Trichomonascaceae</taxon>
        <taxon>Trichomonascus</taxon>
        <taxon>Trichomonascus ciferrii complex</taxon>
    </lineage>
</organism>
<feature type="compositionally biased region" description="Low complexity" evidence="1">
    <location>
        <begin position="316"/>
        <end position="332"/>
    </location>
</feature>
<feature type="region of interest" description="Disordered" evidence="1">
    <location>
        <begin position="157"/>
        <end position="192"/>
    </location>
</feature>
<dbReference type="VEuPathDB" id="FungiDB:TRICI_001996"/>
<reference evidence="2" key="1">
    <citation type="journal article" date="2019" name="G3 (Bethesda)">
        <title>Genome Assemblies of Two Rare Opportunistic Yeast Pathogens: Diutina rugosa (syn. Candida rugosa) and Trichomonascus ciferrii (syn. Candida ciferrii).</title>
        <authorList>
            <person name="Mixao V."/>
            <person name="Saus E."/>
            <person name="Hansen A.P."/>
            <person name="Lass-Florl C."/>
            <person name="Gabaldon T."/>
        </authorList>
    </citation>
    <scope>NUCLEOTIDE SEQUENCE</scope>
    <source>
        <strain evidence="2">CBS 4856</strain>
    </source>
</reference>
<evidence type="ECO:0000313" key="2">
    <source>
        <dbReference type="EMBL" id="KAA8915853.1"/>
    </source>
</evidence>
<dbReference type="Proteomes" id="UP000761534">
    <property type="component" value="Unassembled WGS sequence"/>
</dbReference>